<keyword evidence="3" id="KW-0732">Signal</keyword>
<reference evidence="4" key="1">
    <citation type="submission" date="2019-08" db="EMBL/GenBank/DDBJ databases">
        <authorList>
            <person name="Kucharzyk K."/>
            <person name="Murdoch R.W."/>
            <person name="Higgins S."/>
            <person name="Loffler F."/>
        </authorList>
    </citation>
    <scope>NUCLEOTIDE SEQUENCE</scope>
</reference>
<name>A0A645GU18_9ZZZZ</name>
<dbReference type="Pfam" id="PF13416">
    <property type="entry name" value="SBP_bac_8"/>
    <property type="match status" value="1"/>
</dbReference>
<dbReference type="GO" id="GO:0042956">
    <property type="term" value="P:maltodextrin transmembrane transport"/>
    <property type="evidence" value="ECO:0007669"/>
    <property type="project" value="TreeGrafter"/>
</dbReference>
<dbReference type="EMBL" id="VSSQ01080682">
    <property type="protein sequence ID" value="MPN29820.1"/>
    <property type="molecule type" value="Genomic_DNA"/>
</dbReference>
<protein>
    <submittedName>
        <fullName evidence="4">Putative ABC transporter-binding protein</fullName>
    </submittedName>
</protein>
<dbReference type="GO" id="GO:0055052">
    <property type="term" value="C:ATP-binding cassette (ABC) transporter complex, substrate-binding subunit-containing"/>
    <property type="evidence" value="ECO:0007669"/>
    <property type="project" value="TreeGrafter"/>
</dbReference>
<comment type="caution">
    <text evidence="4">The sequence shown here is derived from an EMBL/GenBank/DDBJ whole genome shotgun (WGS) entry which is preliminary data.</text>
</comment>
<dbReference type="InterPro" id="IPR006059">
    <property type="entry name" value="SBP"/>
</dbReference>
<gene>
    <name evidence="4" type="ORF">SDC9_177273</name>
</gene>
<sequence>MVYILVRGEGGNVLDENGKAAINSPEGIKALETMKKLYDTGTLSKTALEMDGTGPASDLFMQGGYAFLLSTPHTYPMAQDPTRSTLVDKVGVGLIPSGSVSSAAWNEPAGVGIPYNSRNKELAAKFLQFVTSAEQQKTIALKLGRIPTRQEVLKDPDVLAKYPHFASIEKQIAYPNGIIKSAYAQEILDAVSATALKVLYNQVSIESGLASLEKEINTIAEQ</sequence>
<keyword evidence="2" id="KW-0813">Transport</keyword>
<dbReference type="PANTHER" id="PTHR30061:SF50">
    <property type="entry name" value="MALTOSE_MALTODEXTRIN-BINDING PERIPLASMIC PROTEIN"/>
    <property type="match status" value="1"/>
</dbReference>
<dbReference type="PANTHER" id="PTHR30061">
    <property type="entry name" value="MALTOSE-BINDING PERIPLASMIC PROTEIN"/>
    <property type="match status" value="1"/>
</dbReference>
<dbReference type="SUPFAM" id="SSF53850">
    <property type="entry name" value="Periplasmic binding protein-like II"/>
    <property type="match status" value="1"/>
</dbReference>
<dbReference type="AlphaFoldDB" id="A0A645GU18"/>
<dbReference type="Gene3D" id="3.40.190.10">
    <property type="entry name" value="Periplasmic binding protein-like II"/>
    <property type="match status" value="2"/>
</dbReference>
<evidence type="ECO:0000256" key="1">
    <source>
        <dbReference type="ARBA" id="ARBA00008520"/>
    </source>
</evidence>
<evidence type="ECO:0000256" key="3">
    <source>
        <dbReference type="ARBA" id="ARBA00022729"/>
    </source>
</evidence>
<evidence type="ECO:0000256" key="2">
    <source>
        <dbReference type="ARBA" id="ARBA00022448"/>
    </source>
</evidence>
<organism evidence="4">
    <name type="scientific">bioreactor metagenome</name>
    <dbReference type="NCBI Taxonomy" id="1076179"/>
    <lineage>
        <taxon>unclassified sequences</taxon>
        <taxon>metagenomes</taxon>
        <taxon>ecological metagenomes</taxon>
    </lineage>
</organism>
<comment type="similarity">
    <text evidence="1">Belongs to the bacterial solute-binding protein 1 family.</text>
</comment>
<accession>A0A645GU18</accession>
<proteinExistence type="inferred from homology"/>
<dbReference type="GO" id="GO:0015768">
    <property type="term" value="P:maltose transport"/>
    <property type="evidence" value="ECO:0007669"/>
    <property type="project" value="TreeGrafter"/>
</dbReference>
<dbReference type="GO" id="GO:1901982">
    <property type="term" value="F:maltose binding"/>
    <property type="evidence" value="ECO:0007669"/>
    <property type="project" value="TreeGrafter"/>
</dbReference>
<evidence type="ECO:0000313" key="4">
    <source>
        <dbReference type="EMBL" id="MPN29820.1"/>
    </source>
</evidence>